<protein>
    <submittedName>
        <fullName evidence="2">DUF1059 domain-containing protein</fullName>
    </submittedName>
</protein>
<keyword evidence="3" id="KW-1185">Reference proteome</keyword>
<evidence type="ECO:0000256" key="1">
    <source>
        <dbReference type="SAM" id="MobiDB-lite"/>
    </source>
</evidence>
<dbReference type="Pfam" id="PF06348">
    <property type="entry name" value="DUF1059"/>
    <property type="match status" value="1"/>
</dbReference>
<feature type="region of interest" description="Disordered" evidence="1">
    <location>
        <begin position="1"/>
        <end position="29"/>
    </location>
</feature>
<organism evidence="2 3">
    <name type="scientific">Propylenella binzhouense</name>
    <dbReference type="NCBI Taxonomy" id="2555902"/>
    <lineage>
        <taxon>Bacteria</taxon>
        <taxon>Pseudomonadati</taxon>
        <taxon>Pseudomonadota</taxon>
        <taxon>Alphaproteobacteria</taxon>
        <taxon>Hyphomicrobiales</taxon>
        <taxon>Propylenellaceae</taxon>
        <taxon>Propylenella</taxon>
    </lineage>
</organism>
<dbReference type="Proteomes" id="UP000773614">
    <property type="component" value="Unassembled WGS sequence"/>
</dbReference>
<accession>A0A964T1J2</accession>
<dbReference type="InterPro" id="IPR009409">
    <property type="entry name" value="DUF1059"/>
</dbReference>
<proteinExistence type="predicted"/>
<comment type="caution">
    <text evidence="2">The sequence shown here is derived from an EMBL/GenBank/DDBJ whole genome shotgun (WGS) entry which is preliminary data.</text>
</comment>
<sequence>MAVRRRLPQKGCIGSENGPVRHANPTREADMKRIQCGQLVPGCTFKAQAETDEDVLLMEARHAREAHGIEVTPRFIDRAKTRITEVNPEGQQARG</sequence>
<reference evidence="2" key="1">
    <citation type="submission" date="2019-03" db="EMBL/GenBank/DDBJ databases">
        <title>Afifella sp. nov., isolated from activated sludge.</title>
        <authorList>
            <person name="Li Q."/>
            <person name="Liu Y."/>
        </authorList>
    </citation>
    <scope>NUCLEOTIDE SEQUENCE</scope>
    <source>
        <strain evidence="2">L72</strain>
    </source>
</reference>
<dbReference type="AlphaFoldDB" id="A0A964T1J2"/>
<name>A0A964T1J2_9HYPH</name>
<evidence type="ECO:0000313" key="3">
    <source>
        <dbReference type="Proteomes" id="UP000773614"/>
    </source>
</evidence>
<evidence type="ECO:0000313" key="2">
    <source>
        <dbReference type="EMBL" id="MYZ46733.1"/>
    </source>
</evidence>
<gene>
    <name evidence="2" type="ORF">E4O86_03235</name>
</gene>
<dbReference type="EMBL" id="SPKJ01000005">
    <property type="protein sequence ID" value="MYZ46733.1"/>
    <property type="molecule type" value="Genomic_DNA"/>
</dbReference>